<proteinExistence type="predicted"/>
<dbReference type="SUPFAM" id="SSF48726">
    <property type="entry name" value="Immunoglobulin"/>
    <property type="match status" value="4"/>
</dbReference>
<keyword evidence="2" id="KW-1064">Adaptive immunity</keyword>
<name>A0A1A6GME9_NEOLE</name>
<dbReference type="FunFam" id="2.60.40.10:FF:001230">
    <property type="entry name" value="Immunoglobulin kappa variable 8-16"/>
    <property type="match status" value="1"/>
</dbReference>
<dbReference type="GO" id="GO:0002250">
    <property type="term" value="P:adaptive immune response"/>
    <property type="evidence" value="ECO:0007669"/>
    <property type="project" value="UniProtKB-KW"/>
</dbReference>
<dbReference type="InterPro" id="IPR013106">
    <property type="entry name" value="Ig_V-set"/>
</dbReference>
<dbReference type="GO" id="GO:0005576">
    <property type="term" value="C:extracellular region"/>
    <property type="evidence" value="ECO:0007669"/>
    <property type="project" value="UniProtKB-ARBA"/>
</dbReference>
<feature type="domain" description="Ig-like" evidence="5">
    <location>
        <begin position="488"/>
        <end position="580"/>
    </location>
</feature>
<feature type="non-terminal residue" evidence="6">
    <location>
        <position position="657"/>
    </location>
</feature>
<dbReference type="InterPro" id="IPR050150">
    <property type="entry name" value="IgV_Light_Chain"/>
</dbReference>
<dbReference type="EMBL" id="LZPO01087230">
    <property type="protein sequence ID" value="OBS66517.1"/>
    <property type="molecule type" value="Genomic_DNA"/>
</dbReference>
<dbReference type="Pfam" id="PF07686">
    <property type="entry name" value="V-set"/>
    <property type="match status" value="3"/>
</dbReference>
<gene>
    <name evidence="6" type="ORF">A6R68_04936</name>
</gene>
<dbReference type="SMART" id="SM00406">
    <property type="entry name" value="IGv"/>
    <property type="match status" value="3"/>
</dbReference>
<dbReference type="InterPro" id="IPR013783">
    <property type="entry name" value="Ig-like_fold"/>
</dbReference>
<dbReference type="Gene3D" id="2.60.40.10">
    <property type="entry name" value="Immunoglobulins"/>
    <property type="match status" value="4"/>
</dbReference>
<feature type="non-terminal residue" evidence="6">
    <location>
        <position position="1"/>
    </location>
</feature>
<accession>A0A1A6GME9</accession>
<dbReference type="SMART" id="SM00409">
    <property type="entry name" value="IG"/>
    <property type="match status" value="4"/>
</dbReference>
<reference evidence="6 7" key="1">
    <citation type="submission" date="2016-06" db="EMBL/GenBank/DDBJ databases">
        <title>The Draft Genome Sequence and Annotation of the Desert Woodrat Neotoma lepida.</title>
        <authorList>
            <person name="Campbell M."/>
            <person name="Oakeson K.F."/>
            <person name="Yandell M."/>
            <person name="Halpert J.R."/>
            <person name="Dearing D."/>
        </authorList>
    </citation>
    <scope>NUCLEOTIDE SEQUENCE [LARGE SCALE GENOMIC DNA]</scope>
    <source>
        <strain evidence="6">417</strain>
        <tissue evidence="6">Liver</tissue>
    </source>
</reference>
<dbReference type="Proteomes" id="UP000092124">
    <property type="component" value="Unassembled WGS sequence"/>
</dbReference>
<dbReference type="PANTHER" id="PTHR23267">
    <property type="entry name" value="IMMUNOGLOBULIN LIGHT CHAIN"/>
    <property type="match status" value="1"/>
</dbReference>
<dbReference type="FunFam" id="2.60.40.10:FF:000350">
    <property type="entry name" value="Immunoglobulin kappa chain variable 18-36"/>
    <property type="match status" value="1"/>
</dbReference>
<organism evidence="6 7">
    <name type="scientific">Neotoma lepida</name>
    <name type="common">Desert woodrat</name>
    <dbReference type="NCBI Taxonomy" id="56216"/>
    <lineage>
        <taxon>Eukaryota</taxon>
        <taxon>Metazoa</taxon>
        <taxon>Chordata</taxon>
        <taxon>Craniata</taxon>
        <taxon>Vertebrata</taxon>
        <taxon>Euteleostomi</taxon>
        <taxon>Mammalia</taxon>
        <taxon>Eutheria</taxon>
        <taxon>Euarchontoglires</taxon>
        <taxon>Glires</taxon>
        <taxon>Rodentia</taxon>
        <taxon>Myomorpha</taxon>
        <taxon>Muroidea</taxon>
        <taxon>Cricetidae</taxon>
        <taxon>Neotominae</taxon>
        <taxon>Neotoma</taxon>
    </lineage>
</organism>
<dbReference type="InterPro" id="IPR036179">
    <property type="entry name" value="Ig-like_dom_sf"/>
</dbReference>
<dbReference type="PROSITE" id="PS50835">
    <property type="entry name" value="IG_LIKE"/>
    <property type="match status" value="2"/>
</dbReference>
<keyword evidence="3" id="KW-1015">Disulfide bond</keyword>
<dbReference type="FunFam" id="2.60.40.10:FF:001378">
    <property type="entry name" value="Immunoglobulin kappa variable 4-1"/>
    <property type="match status" value="1"/>
</dbReference>
<evidence type="ECO:0000256" key="3">
    <source>
        <dbReference type="ARBA" id="ARBA00023157"/>
    </source>
</evidence>
<evidence type="ECO:0000313" key="7">
    <source>
        <dbReference type="Proteomes" id="UP000092124"/>
    </source>
</evidence>
<dbReference type="InterPro" id="IPR007110">
    <property type="entry name" value="Ig-like_dom"/>
</dbReference>
<protein>
    <recommendedName>
        <fullName evidence="5">Ig-like domain-containing protein</fullName>
    </recommendedName>
</protein>
<evidence type="ECO:0000256" key="2">
    <source>
        <dbReference type="ARBA" id="ARBA00023130"/>
    </source>
</evidence>
<feature type="domain" description="Ig-like" evidence="5">
    <location>
        <begin position="126"/>
        <end position="223"/>
    </location>
</feature>
<dbReference type="STRING" id="56216.A0A1A6GME9"/>
<keyword evidence="7" id="KW-1185">Reference proteome</keyword>
<keyword evidence="4" id="KW-1280">Immunoglobulin</keyword>
<dbReference type="GO" id="GO:0005886">
    <property type="term" value="C:plasma membrane"/>
    <property type="evidence" value="ECO:0007669"/>
    <property type="project" value="UniProtKB-ARBA"/>
</dbReference>
<dbReference type="GO" id="GO:0019814">
    <property type="term" value="C:immunoglobulin complex"/>
    <property type="evidence" value="ECO:0007669"/>
    <property type="project" value="UniProtKB-KW"/>
</dbReference>
<evidence type="ECO:0000256" key="4">
    <source>
        <dbReference type="ARBA" id="ARBA00043265"/>
    </source>
</evidence>
<comment type="caution">
    <text evidence="6">The sequence shown here is derived from an EMBL/GenBank/DDBJ whole genome shotgun (WGS) entry which is preliminary data.</text>
</comment>
<evidence type="ECO:0000256" key="1">
    <source>
        <dbReference type="ARBA" id="ARBA00022859"/>
    </source>
</evidence>
<keyword evidence="1" id="KW-0391">Immunity</keyword>
<dbReference type="AlphaFoldDB" id="A0A1A6GME9"/>
<evidence type="ECO:0000259" key="5">
    <source>
        <dbReference type="PROSITE" id="PS50835"/>
    </source>
</evidence>
<dbReference type="InterPro" id="IPR003599">
    <property type="entry name" value="Ig_sub"/>
</dbReference>
<evidence type="ECO:0000313" key="6">
    <source>
        <dbReference type="EMBL" id="OBS66517.1"/>
    </source>
</evidence>
<sequence>LHQGHCADTFPASLVESVEQKPTISFKFSDSVNKLCINLIIRINRNKDNPSKFLLYNNFNLASGITTRLSNIEATLDFTLTIHPVEADDAVIYYCSLPVPTKQPLVQVSEMGSASLLLWVLLLWVPGSTGDIVLTQSPPSLTVSLGQQATISCRSSQSVTIGSIHFMQWYQQKPGQPPKLLIYAASNLESGVPARFSGSGSGTDFTLTIHPVEADDAATYFCQQIKDYPPTVLQGAFGDIMTMSPFLVAVSAGERVSINCRSSQCLFGSYTQRTTWPGTSQKQGSLLNSWYPWHLHGHLELLIISQSMGLGQTSLSLSAHQAVKGSKMESQTQVLMSLLLWVSGICGDTVMTQSQSSLSVSAGEKVTINCKSSQSLFSSYTNKYHLIWYQQKPGQSPKCLIYWASTRDTGVPDRFTGSGSGTDFTLTISNCFSLQQKPPLRVSPAACTTHSPGPAHFPLLPESCTGSKMKSQTQVLLSLILWVSGVCADILMTQTPSSLAVSAGDKVTMSCRSSQSLLYSNQYYFVWYQQKPGQFPKRLIYWASTRDTGVPDSFTGSGSETDFTLTISSVQAEDLADYYCMQHYSDPLTVLQPPTKTSFESLTSYLHHTQPWPCTLSPSYWSILSWRQMILAAQKLTFSCIIFIENTEKFCKQYTDN</sequence>